<dbReference type="InterPro" id="IPR036680">
    <property type="entry name" value="SPOR-like_sf"/>
</dbReference>
<dbReference type="EMBL" id="UINC01000265">
    <property type="protein sequence ID" value="SUZ52263.1"/>
    <property type="molecule type" value="Genomic_DNA"/>
</dbReference>
<feature type="domain" description="SPOR" evidence="1">
    <location>
        <begin position="224"/>
        <end position="305"/>
    </location>
</feature>
<sequence length="309" mass="35236">MKSRVLLILICGSFLLVNCGGTKGEGTVGDVTVVQGTLPDETESIDLFWRITGQPDASKLSMKDLKFNEDKSEMSFAPDAPGKYQFELEVFQYGDELETQKFTYTVDSIEPLVADASEEGAISDESEDWLDEEYDEDINDESEDEYMDDDDEYEYNELDSEDSVYYYDTDNNEMVSEENVEKEELMTLEMATKKETTSPPLPVKTQTTATKPPVKKKSSRYVIPFDKSRFTIQVASKKNLNDSEKIAANLIESGYDAYIQKAYFRDTDEVWFRVRVGSYDNRDTALAVGKVIADAMTTEVWIDFVRFEE</sequence>
<accession>A0A381NFF6</accession>
<reference evidence="2" key="1">
    <citation type="submission" date="2018-05" db="EMBL/GenBank/DDBJ databases">
        <authorList>
            <person name="Lanie J.A."/>
            <person name="Ng W.-L."/>
            <person name="Kazmierczak K.M."/>
            <person name="Andrzejewski T.M."/>
            <person name="Davidsen T.M."/>
            <person name="Wayne K.J."/>
            <person name="Tettelin H."/>
            <person name="Glass J.I."/>
            <person name="Rusch D."/>
            <person name="Podicherti R."/>
            <person name="Tsui H.-C.T."/>
            <person name="Winkler M.E."/>
        </authorList>
    </citation>
    <scope>NUCLEOTIDE SEQUENCE</scope>
</reference>
<name>A0A381NFF6_9ZZZZ</name>
<dbReference type="AlphaFoldDB" id="A0A381NFF6"/>
<proteinExistence type="predicted"/>
<gene>
    <name evidence="2" type="ORF">METZ01_LOCUS5117</name>
</gene>
<evidence type="ECO:0000313" key="2">
    <source>
        <dbReference type="EMBL" id="SUZ52263.1"/>
    </source>
</evidence>
<dbReference type="Gene3D" id="3.30.70.1070">
    <property type="entry name" value="Sporulation related repeat"/>
    <property type="match status" value="1"/>
</dbReference>
<evidence type="ECO:0000259" key="1">
    <source>
        <dbReference type="PROSITE" id="PS51724"/>
    </source>
</evidence>
<dbReference type="SUPFAM" id="SSF110997">
    <property type="entry name" value="Sporulation related repeat"/>
    <property type="match status" value="1"/>
</dbReference>
<dbReference type="PROSITE" id="PS51724">
    <property type="entry name" value="SPOR"/>
    <property type="match status" value="1"/>
</dbReference>
<dbReference type="InterPro" id="IPR007730">
    <property type="entry name" value="SPOR-like_dom"/>
</dbReference>
<organism evidence="2">
    <name type="scientific">marine metagenome</name>
    <dbReference type="NCBI Taxonomy" id="408172"/>
    <lineage>
        <taxon>unclassified sequences</taxon>
        <taxon>metagenomes</taxon>
        <taxon>ecological metagenomes</taxon>
    </lineage>
</organism>
<dbReference type="GO" id="GO:0042834">
    <property type="term" value="F:peptidoglycan binding"/>
    <property type="evidence" value="ECO:0007669"/>
    <property type="project" value="InterPro"/>
</dbReference>
<dbReference type="Pfam" id="PF05036">
    <property type="entry name" value="SPOR"/>
    <property type="match status" value="1"/>
</dbReference>
<protein>
    <recommendedName>
        <fullName evidence="1">SPOR domain-containing protein</fullName>
    </recommendedName>
</protein>